<gene>
    <name evidence="1" type="ORF">IHV77_09710</name>
</gene>
<proteinExistence type="predicted"/>
<name>A0ABX6UVS2_9PAST</name>
<dbReference type="EMBL" id="CP063056">
    <property type="protein sequence ID" value="QPB42177.1"/>
    <property type="molecule type" value="Genomic_DNA"/>
</dbReference>
<evidence type="ECO:0000313" key="2">
    <source>
        <dbReference type="Proteomes" id="UP000663069"/>
    </source>
</evidence>
<dbReference type="Proteomes" id="UP000663069">
    <property type="component" value="Chromosome"/>
</dbReference>
<dbReference type="RefSeq" id="WP_194811759.1">
    <property type="nucleotide sequence ID" value="NZ_CP063056.1"/>
</dbReference>
<evidence type="ECO:0000313" key="1">
    <source>
        <dbReference type="EMBL" id="QPB42177.1"/>
    </source>
</evidence>
<accession>A0ABX6UVS2</accession>
<reference evidence="1 2" key="1">
    <citation type="submission" date="2020-10" db="EMBL/GenBank/DDBJ databases">
        <title>Genome Sequencing of Rodentibacter spp. strain DSM111151.</title>
        <authorList>
            <person name="Benga L."/>
            <person name="Lautwein T."/>
        </authorList>
    </citation>
    <scope>NUCLEOTIDE SEQUENCE [LARGE SCALE GENOMIC DNA]</scope>
    <source>
        <strain evidence="1 2">DSM 111151</strain>
    </source>
</reference>
<protein>
    <submittedName>
        <fullName evidence="1">Uncharacterized protein</fullName>
    </submittedName>
</protein>
<organism evidence="1 2">
    <name type="scientific">Rodentibacter haemolyticus</name>
    <dbReference type="NCBI Taxonomy" id="2778911"/>
    <lineage>
        <taxon>Bacteria</taxon>
        <taxon>Pseudomonadati</taxon>
        <taxon>Pseudomonadota</taxon>
        <taxon>Gammaproteobacteria</taxon>
        <taxon>Pasteurellales</taxon>
        <taxon>Pasteurellaceae</taxon>
        <taxon>Rodentibacter</taxon>
    </lineage>
</organism>
<keyword evidence="2" id="KW-1185">Reference proteome</keyword>
<sequence length="74" mass="8512">METVTISKAEYEALLKDKERLDFIQNRRPIILQDGDEKGFEISLGDNLILEDLVYHDDFRAGIDMVIKGPSENE</sequence>